<feature type="compositionally biased region" description="Low complexity" evidence="1">
    <location>
        <begin position="52"/>
        <end position="76"/>
    </location>
</feature>
<sequence length="125" mass="14129">MGLPFFSLRSKEKKKKKKESKVSPRPSISDGQVKEKELWKKSSSDYKESDDSAASSMISNGSIKSSTSSSSNGSIRSRSRRMRSNSIIIRYLLVVQILPGDISWREKGGGLCWPMFRRPKIQTKK</sequence>
<dbReference type="EMBL" id="LXQA010027486">
    <property type="protein sequence ID" value="MCH94506.1"/>
    <property type="molecule type" value="Genomic_DNA"/>
</dbReference>
<dbReference type="AlphaFoldDB" id="A0A392N3V9"/>
<evidence type="ECO:0000313" key="2">
    <source>
        <dbReference type="EMBL" id="MCH94506.1"/>
    </source>
</evidence>
<name>A0A392N3V9_9FABA</name>
<accession>A0A392N3V9</accession>
<gene>
    <name evidence="2" type="ORF">A2U01_0015468</name>
</gene>
<feature type="compositionally biased region" description="Basic and acidic residues" evidence="1">
    <location>
        <begin position="32"/>
        <end position="50"/>
    </location>
</feature>
<organism evidence="2 3">
    <name type="scientific">Trifolium medium</name>
    <dbReference type="NCBI Taxonomy" id="97028"/>
    <lineage>
        <taxon>Eukaryota</taxon>
        <taxon>Viridiplantae</taxon>
        <taxon>Streptophyta</taxon>
        <taxon>Embryophyta</taxon>
        <taxon>Tracheophyta</taxon>
        <taxon>Spermatophyta</taxon>
        <taxon>Magnoliopsida</taxon>
        <taxon>eudicotyledons</taxon>
        <taxon>Gunneridae</taxon>
        <taxon>Pentapetalae</taxon>
        <taxon>rosids</taxon>
        <taxon>fabids</taxon>
        <taxon>Fabales</taxon>
        <taxon>Fabaceae</taxon>
        <taxon>Papilionoideae</taxon>
        <taxon>50 kb inversion clade</taxon>
        <taxon>NPAAA clade</taxon>
        <taxon>Hologalegina</taxon>
        <taxon>IRL clade</taxon>
        <taxon>Trifolieae</taxon>
        <taxon>Trifolium</taxon>
    </lineage>
</organism>
<dbReference type="Proteomes" id="UP000265520">
    <property type="component" value="Unassembled WGS sequence"/>
</dbReference>
<protein>
    <submittedName>
        <fullName evidence="2">Uncharacterized protein</fullName>
    </submittedName>
</protein>
<evidence type="ECO:0000313" key="3">
    <source>
        <dbReference type="Proteomes" id="UP000265520"/>
    </source>
</evidence>
<proteinExistence type="predicted"/>
<comment type="caution">
    <text evidence="2">The sequence shown here is derived from an EMBL/GenBank/DDBJ whole genome shotgun (WGS) entry which is preliminary data.</text>
</comment>
<reference evidence="2 3" key="1">
    <citation type="journal article" date="2018" name="Front. Plant Sci.">
        <title>Red Clover (Trifolium pratense) and Zigzag Clover (T. medium) - A Picture of Genomic Similarities and Differences.</title>
        <authorList>
            <person name="Dluhosova J."/>
            <person name="Istvanek J."/>
            <person name="Nedelnik J."/>
            <person name="Repkova J."/>
        </authorList>
    </citation>
    <scope>NUCLEOTIDE SEQUENCE [LARGE SCALE GENOMIC DNA]</scope>
    <source>
        <strain evidence="3">cv. 10/8</strain>
        <tissue evidence="2">Leaf</tissue>
    </source>
</reference>
<keyword evidence="3" id="KW-1185">Reference proteome</keyword>
<feature type="region of interest" description="Disordered" evidence="1">
    <location>
        <begin position="1"/>
        <end position="80"/>
    </location>
</feature>
<evidence type="ECO:0000256" key="1">
    <source>
        <dbReference type="SAM" id="MobiDB-lite"/>
    </source>
</evidence>